<comment type="subcellular location">
    <subcellularLocation>
        <location evidence="1">Secreted</location>
    </subcellularLocation>
</comment>
<organism evidence="15 16">
    <name type="scientific">Orbilia ellipsospora</name>
    <dbReference type="NCBI Taxonomy" id="2528407"/>
    <lineage>
        <taxon>Eukaryota</taxon>
        <taxon>Fungi</taxon>
        <taxon>Dikarya</taxon>
        <taxon>Ascomycota</taxon>
        <taxon>Pezizomycotina</taxon>
        <taxon>Orbiliomycetes</taxon>
        <taxon>Orbiliales</taxon>
        <taxon>Orbiliaceae</taxon>
        <taxon>Orbilia</taxon>
    </lineage>
</organism>
<dbReference type="Gene3D" id="2.160.20.10">
    <property type="entry name" value="Single-stranded right-handed beta-helix, Pectin lyase-like"/>
    <property type="match status" value="1"/>
</dbReference>
<evidence type="ECO:0000256" key="6">
    <source>
        <dbReference type="ARBA" id="ARBA00022737"/>
    </source>
</evidence>
<keyword evidence="4" id="KW-0964">Secreted</keyword>
<reference evidence="15 16" key="1">
    <citation type="submission" date="2019-10" db="EMBL/GenBank/DDBJ databases">
        <authorList>
            <person name="Palmer J.M."/>
        </authorList>
    </citation>
    <scope>NUCLEOTIDE SEQUENCE [LARGE SCALE GENOMIC DNA]</scope>
    <source>
        <strain evidence="15 16">TWF694</strain>
    </source>
</reference>
<evidence type="ECO:0000256" key="3">
    <source>
        <dbReference type="ARBA" id="ARBA00012736"/>
    </source>
</evidence>
<sequence length="380" mass="39575">MVFLSKFTAALLLCATALAAPAPEPTAAPNLDHALAKRATTCTFTGSSGYLSASASKTSCSTIIISALSVPSGVTLNLEKLNEGTTVIFRGHTTFGYAEWEGSLVSISGKKIKILGDSGSVLDGQGALYWDGLGGSGGKIKPKFFKANNLNDSIIDGITILNAPKNSFSLNKVYNLTVQNILIDDRAGDALGKNTDGFNIGNVDGVYLNHLTVYNQDDCMNVNSGQNILMTNSVCTGGHGLSIGSVADGAVVRNVTYDTITMNRSQQSVRIKTNSGAVASVSDITYRNIKIVGAGGPSSYVDYGIIVDQTYGGTKNVPTNGVLINNFVLTNVTGTVPSDAINVQIQCGVGSCTNFHWTNVKVTGGKTSTNCMNVPAGISC</sequence>
<evidence type="ECO:0000313" key="16">
    <source>
        <dbReference type="Proteomes" id="UP001365542"/>
    </source>
</evidence>
<dbReference type="PANTHER" id="PTHR31884">
    <property type="entry name" value="POLYGALACTURONASE"/>
    <property type="match status" value="1"/>
</dbReference>
<evidence type="ECO:0000256" key="14">
    <source>
        <dbReference type="SAM" id="SignalP"/>
    </source>
</evidence>
<dbReference type="GO" id="GO:0045490">
    <property type="term" value="P:pectin catabolic process"/>
    <property type="evidence" value="ECO:0007669"/>
    <property type="project" value="TreeGrafter"/>
</dbReference>
<keyword evidence="10" id="KW-0961">Cell wall biogenesis/degradation</keyword>
<keyword evidence="9 13" id="KW-0326">Glycosidase</keyword>
<keyword evidence="16" id="KW-1185">Reference proteome</keyword>
<dbReference type="SMART" id="SM00710">
    <property type="entry name" value="PbH1"/>
    <property type="match status" value="5"/>
</dbReference>
<evidence type="ECO:0000256" key="1">
    <source>
        <dbReference type="ARBA" id="ARBA00004613"/>
    </source>
</evidence>
<keyword evidence="8" id="KW-1015">Disulfide bond</keyword>
<dbReference type="InterPro" id="IPR000743">
    <property type="entry name" value="Glyco_hydro_28"/>
</dbReference>
<evidence type="ECO:0000256" key="8">
    <source>
        <dbReference type="ARBA" id="ARBA00023157"/>
    </source>
</evidence>
<dbReference type="Pfam" id="PF00295">
    <property type="entry name" value="Glyco_hydro_28"/>
    <property type="match status" value="1"/>
</dbReference>
<dbReference type="EMBL" id="JAVHJO010000001">
    <property type="protein sequence ID" value="KAK6544800.1"/>
    <property type="molecule type" value="Genomic_DNA"/>
</dbReference>
<proteinExistence type="inferred from homology"/>
<evidence type="ECO:0000256" key="9">
    <source>
        <dbReference type="ARBA" id="ARBA00023295"/>
    </source>
</evidence>
<dbReference type="PANTHER" id="PTHR31884:SF1">
    <property type="entry name" value="POLYGALACTURONASE"/>
    <property type="match status" value="1"/>
</dbReference>
<evidence type="ECO:0000256" key="10">
    <source>
        <dbReference type="ARBA" id="ARBA00023316"/>
    </source>
</evidence>
<evidence type="ECO:0000256" key="11">
    <source>
        <dbReference type="ARBA" id="ARBA00034074"/>
    </source>
</evidence>
<dbReference type="AlphaFoldDB" id="A0AAV9XSK0"/>
<keyword evidence="7 13" id="KW-0378">Hydrolase</keyword>
<keyword evidence="6" id="KW-0677">Repeat</keyword>
<dbReference type="EC" id="3.2.1.15" evidence="3"/>
<evidence type="ECO:0000256" key="4">
    <source>
        <dbReference type="ARBA" id="ARBA00022525"/>
    </source>
</evidence>
<comment type="similarity">
    <text evidence="2 13">Belongs to the glycosyl hydrolase 28 family.</text>
</comment>
<dbReference type="InterPro" id="IPR011050">
    <property type="entry name" value="Pectin_lyase_fold/virulence"/>
</dbReference>
<dbReference type="GO" id="GO:0004650">
    <property type="term" value="F:polygalacturonase activity"/>
    <property type="evidence" value="ECO:0007669"/>
    <property type="project" value="UniProtKB-EC"/>
</dbReference>
<evidence type="ECO:0000256" key="5">
    <source>
        <dbReference type="ARBA" id="ARBA00022729"/>
    </source>
</evidence>
<protein>
    <recommendedName>
        <fullName evidence="3">endo-polygalacturonase</fullName>
        <ecNumber evidence="3">3.2.1.15</ecNumber>
    </recommendedName>
</protein>
<comment type="caution">
    <text evidence="15">The sequence shown here is derived from an EMBL/GenBank/DDBJ whole genome shotgun (WGS) entry which is preliminary data.</text>
</comment>
<evidence type="ECO:0000256" key="7">
    <source>
        <dbReference type="ARBA" id="ARBA00022801"/>
    </source>
</evidence>
<dbReference type="InterPro" id="IPR006626">
    <property type="entry name" value="PbH1"/>
</dbReference>
<keyword evidence="5 14" id="KW-0732">Signal</keyword>
<dbReference type="SUPFAM" id="SSF51126">
    <property type="entry name" value="Pectin lyase-like"/>
    <property type="match status" value="1"/>
</dbReference>
<feature type="active site" evidence="12">
    <location>
        <position position="239"/>
    </location>
</feature>
<evidence type="ECO:0000256" key="12">
    <source>
        <dbReference type="PROSITE-ProRule" id="PRU10052"/>
    </source>
</evidence>
<evidence type="ECO:0000256" key="2">
    <source>
        <dbReference type="ARBA" id="ARBA00008834"/>
    </source>
</evidence>
<dbReference type="PROSITE" id="PS00502">
    <property type="entry name" value="POLYGALACTURONASE"/>
    <property type="match status" value="1"/>
</dbReference>
<evidence type="ECO:0000313" key="15">
    <source>
        <dbReference type="EMBL" id="KAK6544800.1"/>
    </source>
</evidence>
<accession>A0AAV9XSK0</accession>
<feature type="chain" id="PRO_5043339812" description="endo-polygalacturonase" evidence="14">
    <location>
        <begin position="20"/>
        <end position="380"/>
    </location>
</feature>
<comment type="catalytic activity">
    <reaction evidence="11">
        <text>(1,4-alpha-D-galacturonosyl)n+m + H2O = (1,4-alpha-D-galacturonosyl)n + (1,4-alpha-D-galacturonosyl)m.</text>
        <dbReference type="EC" id="3.2.1.15"/>
    </reaction>
</comment>
<dbReference type="Proteomes" id="UP001365542">
    <property type="component" value="Unassembled WGS sequence"/>
</dbReference>
<dbReference type="GO" id="GO:0005576">
    <property type="term" value="C:extracellular region"/>
    <property type="evidence" value="ECO:0007669"/>
    <property type="project" value="UniProtKB-SubCell"/>
</dbReference>
<dbReference type="GO" id="GO:0071555">
    <property type="term" value="P:cell wall organization"/>
    <property type="evidence" value="ECO:0007669"/>
    <property type="project" value="UniProtKB-KW"/>
</dbReference>
<feature type="signal peptide" evidence="14">
    <location>
        <begin position="1"/>
        <end position="19"/>
    </location>
</feature>
<evidence type="ECO:0000256" key="13">
    <source>
        <dbReference type="RuleBase" id="RU361169"/>
    </source>
</evidence>
<dbReference type="InterPro" id="IPR050434">
    <property type="entry name" value="Glycosyl_hydrlase_28"/>
</dbReference>
<name>A0AAV9XSK0_9PEZI</name>
<gene>
    <name evidence="15" type="ORF">TWF694_001482</name>
</gene>
<dbReference type="InterPro" id="IPR012334">
    <property type="entry name" value="Pectin_lyas_fold"/>
</dbReference>